<accession>A0AAW2H2K4</accession>
<feature type="compositionally biased region" description="Basic residues" evidence="1">
    <location>
        <begin position="33"/>
        <end position="62"/>
    </location>
</feature>
<keyword evidence="3" id="KW-1185">Reference proteome</keyword>
<name>A0AAW2H2K4_9HYME</name>
<reference evidence="2 3" key="1">
    <citation type="submission" date="2023-03" db="EMBL/GenBank/DDBJ databases">
        <title>High recombination rates correlate with genetic variation in Cardiocondyla obscurior ants.</title>
        <authorList>
            <person name="Errbii M."/>
        </authorList>
    </citation>
    <scope>NUCLEOTIDE SEQUENCE [LARGE SCALE GENOMIC DNA]</scope>
    <source>
        <strain evidence="2">Alpha-2009</strain>
        <tissue evidence="2">Whole body</tissue>
    </source>
</reference>
<evidence type="ECO:0000256" key="1">
    <source>
        <dbReference type="SAM" id="MobiDB-lite"/>
    </source>
</evidence>
<evidence type="ECO:0000313" key="3">
    <source>
        <dbReference type="Proteomes" id="UP001430953"/>
    </source>
</evidence>
<comment type="caution">
    <text evidence="2">The sequence shown here is derived from an EMBL/GenBank/DDBJ whole genome shotgun (WGS) entry which is preliminary data.</text>
</comment>
<feature type="region of interest" description="Disordered" evidence="1">
    <location>
        <begin position="1"/>
        <end position="67"/>
    </location>
</feature>
<sequence length="117" mass="13828">MGQVLPRERETGRELGDEGLEREDRGIYCRSHSPLRKKKKLKQINKKRRRERARKGVKKRQAISHTNTRVIPERVNVISPTAASVPFHCSCLKPHRNSRFSKEARKRESQVFRMRQI</sequence>
<dbReference type="Proteomes" id="UP001430953">
    <property type="component" value="Unassembled WGS sequence"/>
</dbReference>
<dbReference type="AlphaFoldDB" id="A0AAW2H2K4"/>
<gene>
    <name evidence="2" type="ORF">PUN28_001022</name>
</gene>
<protein>
    <submittedName>
        <fullName evidence="2">Uncharacterized protein</fullName>
    </submittedName>
</protein>
<dbReference type="EMBL" id="JADYXP020000001">
    <property type="protein sequence ID" value="KAL0133765.1"/>
    <property type="molecule type" value="Genomic_DNA"/>
</dbReference>
<evidence type="ECO:0000313" key="2">
    <source>
        <dbReference type="EMBL" id="KAL0133765.1"/>
    </source>
</evidence>
<feature type="compositionally biased region" description="Basic and acidic residues" evidence="1">
    <location>
        <begin position="1"/>
        <end position="16"/>
    </location>
</feature>
<proteinExistence type="predicted"/>
<organism evidence="2 3">
    <name type="scientific">Cardiocondyla obscurior</name>
    <dbReference type="NCBI Taxonomy" id="286306"/>
    <lineage>
        <taxon>Eukaryota</taxon>
        <taxon>Metazoa</taxon>
        <taxon>Ecdysozoa</taxon>
        <taxon>Arthropoda</taxon>
        <taxon>Hexapoda</taxon>
        <taxon>Insecta</taxon>
        <taxon>Pterygota</taxon>
        <taxon>Neoptera</taxon>
        <taxon>Endopterygota</taxon>
        <taxon>Hymenoptera</taxon>
        <taxon>Apocrita</taxon>
        <taxon>Aculeata</taxon>
        <taxon>Formicoidea</taxon>
        <taxon>Formicidae</taxon>
        <taxon>Myrmicinae</taxon>
        <taxon>Cardiocondyla</taxon>
    </lineage>
</organism>